<reference evidence="3 4" key="1">
    <citation type="journal article" date="2017" name="Genome Announc.">
        <title>Draft Genome Sequence of a Sporulating and Motile Strain of Lachnotalea glycerini Isolated from Water in Quebec City, Canada.</title>
        <authorList>
            <person name="Maheux A.F."/>
            <person name="Boudreau D.K."/>
            <person name="Berube E."/>
            <person name="Boissinot M."/>
            <person name="Raymond F."/>
            <person name="Brodeur S."/>
            <person name="Corbeil J."/>
            <person name="Isabel S."/>
            <person name="Omar R.F."/>
            <person name="Bergeron M.G."/>
        </authorList>
    </citation>
    <scope>NUCLEOTIDE SEQUENCE [LARGE SCALE GENOMIC DNA]</scope>
    <source>
        <strain evidence="3 4">CCRI-19302</strain>
    </source>
</reference>
<evidence type="ECO:0000313" key="4">
    <source>
        <dbReference type="Proteomes" id="UP000216411"/>
    </source>
</evidence>
<accession>A0A371J187</accession>
<dbReference type="Gene3D" id="1.10.443.10">
    <property type="entry name" value="Intergrase catalytic core"/>
    <property type="match status" value="1"/>
</dbReference>
<evidence type="ECO:0000259" key="2">
    <source>
        <dbReference type="PROSITE" id="PS51898"/>
    </source>
</evidence>
<protein>
    <recommendedName>
        <fullName evidence="2">Tyr recombinase domain-containing protein</fullName>
    </recommendedName>
</protein>
<keyword evidence="1" id="KW-0233">DNA recombination</keyword>
<dbReference type="InterPro" id="IPR011010">
    <property type="entry name" value="DNA_brk_join_enz"/>
</dbReference>
<dbReference type="OrthoDB" id="9802329at2"/>
<dbReference type="Proteomes" id="UP000216411">
    <property type="component" value="Unassembled WGS sequence"/>
</dbReference>
<dbReference type="PROSITE" id="PS51898">
    <property type="entry name" value="TYR_RECOMBINASE"/>
    <property type="match status" value="1"/>
</dbReference>
<comment type="caution">
    <text evidence="3">The sequence shown here is derived from an EMBL/GenBank/DDBJ whole genome shotgun (WGS) entry which is preliminary data.</text>
</comment>
<evidence type="ECO:0000313" key="3">
    <source>
        <dbReference type="EMBL" id="RDY26582.1"/>
    </source>
</evidence>
<dbReference type="GO" id="GO:0006310">
    <property type="term" value="P:DNA recombination"/>
    <property type="evidence" value="ECO:0007669"/>
    <property type="project" value="UniProtKB-KW"/>
</dbReference>
<dbReference type="GO" id="GO:0003677">
    <property type="term" value="F:DNA binding"/>
    <property type="evidence" value="ECO:0007669"/>
    <property type="project" value="InterPro"/>
</dbReference>
<keyword evidence="4" id="KW-1185">Reference proteome</keyword>
<dbReference type="InterPro" id="IPR002104">
    <property type="entry name" value="Integrase_catalytic"/>
</dbReference>
<evidence type="ECO:0000256" key="1">
    <source>
        <dbReference type="ARBA" id="ARBA00023172"/>
    </source>
</evidence>
<dbReference type="Pfam" id="PF00589">
    <property type="entry name" value="Phage_integrase"/>
    <property type="match status" value="1"/>
</dbReference>
<feature type="domain" description="Tyr recombinase" evidence="2">
    <location>
        <begin position="210"/>
        <end position="395"/>
    </location>
</feature>
<name>A0A371J187_9FIRM</name>
<proteinExistence type="predicted"/>
<dbReference type="EMBL" id="NOKA02000142">
    <property type="protein sequence ID" value="RDY26582.1"/>
    <property type="molecule type" value="Genomic_DNA"/>
</dbReference>
<dbReference type="PANTHER" id="PTHR30349">
    <property type="entry name" value="PHAGE INTEGRASE-RELATED"/>
    <property type="match status" value="1"/>
</dbReference>
<dbReference type="SUPFAM" id="SSF56349">
    <property type="entry name" value="DNA breaking-rejoining enzymes"/>
    <property type="match status" value="1"/>
</dbReference>
<sequence>MNLTNLRQNHEELINHMKNSGYSMSCIYMYRHQIREILELDLESWTSYKDIHQYFESVSTNQKDLKWRRSVIGGIEHFDLFHLFPDRRRICSFIEPTGAYYSLNPDFRQLIDHYKAYAKKTGKTYETTIDNESHSGATFFYHLQQKGCLNLESVEENDVLSYFLDESGNLIRSSGCCKNVRAVLKAGVELNPSACKRVLLLLPHLTEHRKNIQVLTDDEIEKINLLLSTEILSLRDKAIISLLLHTGIRGVDIINLKLQSVNWNEDVIRLVQSKTETELELPLRPNVGNAIYDYIIEERPTCSYDTVFISEAVPHEPLKVQTIRWLVRKVFKLANIRMGKGERIGTHLFRHNLTRKLLEKDTSLPVISNILGHTSPKSVDPYLHTDFPHLKECALSIENFPIRMEVFDID</sequence>
<dbReference type="AlphaFoldDB" id="A0A371J187"/>
<dbReference type="InterPro" id="IPR050090">
    <property type="entry name" value="Tyrosine_recombinase_XerCD"/>
</dbReference>
<dbReference type="GO" id="GO:0015074">
    <property type="term" value="P:DNA integration"/>
    <property type="evidence" value="ECO:0007669"/>
    <property type="project" value="InterPro"/>
</dbReference>
<organism evidence="3 4">
    <name type="scientific">Lachnotalea glycerini</name>
    <dbReference type="NCBI Taxonomy" id="1763509"/>
    <lineage>
        <taxon>Bacteria</taxon>
        <taxon>Bacillati</taxon>
        <taxon>Bacillota</taxon>
        <taxon>Clostridia</taxon>
        <taxon>Lachnospirales</taxon>
        <taxon>Lachnospiraceae</taxon>
        <taxon>Lachnotalea</taxon>
    </lineage>
</organism>
<dbReference type="InterPro" id="IPR013762">
    <property type="entry name" value="Integrase-like_cat_sf"/>
</dbReference>
<gene>
    <name evidence="3" type="ORF">CG710_021595</name>
</gene>